<evidence type="ECO:0000256" key="2">
    <source>
        <dbReference type="ARBA" id="ARBA00022692"/>
    </source>
</evidence>
<dbReference type="PANTHER" id="PTHR30071">
    <property type="entry name" value="HEME EXPORTER PROTEIN C"/>
    <property type="match status" value="1"/>
</dbReference>
<feature type="transmembrane region" description="Helical" evidence="6">
    <location>
        <begin position="492"/>
        <end position="514"/>
    </location>
</feature>
<gene>
    <name evidence="8" type="ordered locus">Oter_4406</name>
</gene>
<keyword evidence="5 6" id="KW-0472">Membrane</keyword>
<feature type="transmembrane region" description="Helical" evidence="6">
    <location>
        <begin position="406"/>
        <end position="426"/>
    </location>
</feature>
<dbReference type="EMBL" id="CP001032">
    <property type="protein sequence ID" value="ACB77677.1"/>
    <property type="molecule type" value="Genomic_DNA"/>
</dbReference>
<dbReference type="AlphaFoldDB" id="B1ZRM9"/>
<evidence type="ECO:0000256" key="5">
    <source>
        <dbReference type="ARBA" id="ARBA00023136"/>
    </source>
</evidence>
<organism evidence="8 9">
    <name type="scientific">Opitutus terrae (strain DSM 11246 / JCM 15787 / PB90-1)</name>
    <dbReference type="NCBI Taxonomy" id="452637"/>
    <lineage>
        <taxon>Bacteria</taxon>
        <taxon>Pseudomonadati</taxon>
        <taxon>Verrucomicrobiota</taxon>
        <taxon>Opitutia</taxon>
        <taxon>Opitutales</taxon>
        <taxon>Opitutaceae</taxon>
        <taxon>Opitutus</taxon>
    </lineage>
</organism>
<keyword evidence="9" id="KW-1185">Reference proteome</keyword>
<dbReference type="HOGENOM" id="CLU_453194_0_0_0"/>
<name>B1ZRM9_OPITP</name>
<evidence type="ECO:0000256" key="3">
    <source>
        <dbReference type="ARBA" id="ARBA00022748"/>
    </source>
</evidence>
<dbReference type="PANTHER" id="PTHR30071:SF1">
    <property type="entry name" value="CYTOCHROME B_B6 PROTEIN-RELATED"/>
    <property type="match status" value="1"/>
</dbReference>
<dbReference type="Proteomes" id="UP000007013">
    <property type="component" value="Chromosome"/>
</dbReference>
<feature type="transmembrane region" description="Helical" evidence="6">
    <location>
        <begin position="589"/>
        <end position="611"/>
    </location>
</feature>
<dbReference type="GO" id="GO:0017004">
    <property type="term" value="P:cytochrome complex assembly"/>
    <property type="evidence" value="ECO:0007669"/>
    <property type="project" value="UniProtKB-KW"/>
</dbReference>
<dbReference type="GO" id="GO:0005886">
    <property type="term" value="C:plasma membrane"/>
    <property type="evidence" value="ECO:0007669"/>
    <property type="project" value="TreeGrafter"/>
</dbReference>
<evidence type="ECO:0000256" key="6">
    <source>
        <dbReference type="SAM" id="Phobius"/>
    </source>
</evidence>
<dbReference type="eggNOG" id="COG0755">
    <property type="taxonomic scope" value="Bacteria"/>
</dbReference>
<reference evidence="8 9" key="1">
    <citation type="journal article" date="2011" name="J. Bacteriol.">
        <title>Genome sequence of the verrucomicrobium Opitutus terrae PB90-1, an abundant inhabitant of rice paddy soil ecosystems.</title>
        <authorList>
            <person name="van Passel M.W."/>
            <person name="Kant R."/>
            <person name="Palva A."/>
            <person name="Copeland A."/>
            <person name="Lucas S."/>
            <person name="Lapidus A."/>
            <person name="Glavina del Rio T."/>
            <person name="Pitluck S."/>
            <person name="Goltsman E."/>
            <person name="Clum A."/>
            <person name="Sun H."/>
            <person name="Schmutz J."/>
            <person name="Larimer F.W."/>
            <person name="Land M.L."/>
            <person name="Hauser L."/>
            <person name="Kyrpides N."/>
            <person name="Mikhailova N."/>
            <person name="Richardson P.P."/>
            <person name="Janssen P.H."/>
            <person name="de Vos W.M."/>
            <person name="Smidt H."/>
        </authorList>
    </citation>
    <scope>NUCLEOTIDE SEQUENCE [LARGE SCALE GENOMIC DNA]</scope>
    <source>
        <strain evidence="9">DSM 11246 / JCM 15787 / PB90-1</strain>
    </source>
</reference>
<feature type="transmembrane region" description="Helical" evidence="6">
    <location>
        <begin position="529"/>
        <end position="548"/>
    </location>
</feature>
<keyword evidence="2 6" id="KW-0812">Transmembrane</keyword>
<feature type="domain" description="Cytochrome c assembly protein" evidence="7">
    <location>
        <begin position="379"/>
        <end position="581"/>
    </location>
</feature>
<dbReference type="Pfam" id="PF01578">
    <property type="entry name" value="Cytochrom_C_asm"/>
    <property type="match status" value="1"/>
</dbReference>
<protein>
    <submittedName>
        <fullName evidence="8">Cytochrome c assembly protein</fullName>
    </submittedName>
</protein>
<evidence type="ECO:0000313" key="8">
    <source>
        <dbReference type="EMBL" id="ACB77677.1"/>
    </source>
</evidence>
<feature type="transmembrane region" description="Helical" evidence="6">
    <location>
        <begin position="322"/>
        <end position="343"/>
    </location>
</feature>
<comment type="subcellular location">
    <subcellularLocation>
        <location evidence="1">Membrane</location>
        <topology evidence="1">Multi-pass membrane protein</topology>
    </subcellularLocation>
</comment>
<feature type="transmembrane region" description="Helical" evidence="6">
    <location>
        <begin position="446"/>
        <end position="472"/>
    </location>
</feature>
<feature type="transmembrane region" description="Helical" evidence="6">
    <location>
        <begin position="560"/>
        <end position="583"/>
    </location>
</feature>
<dbReference type="InterPro" id="IPR002541">
    <property type="entry name" value="Cyt_c_assembly"/>
</dbReference>
<keyword evidence="3" id="KW-0201">Cytochrome c-type biogenesis</keyword>
<proteinExistence type="predicted"/>
<dbReference type="OrthoDB" id="9814290at2"/>
<feature type="transmembrane region" description="Helical" evidence="6">
    <location>
        <begin position="350"/>
        <end position="372"/>
    </location>
</feature>
<evidence type="ECO:0000256" key="4">
    <source>
        <dbReference type="ARBA" id="ARBA00022989"/>
    </source>
</evidence>
<accession>B1ZRM9</accession>
<dbReference type="InterPro" id="IPR045062">
    <property type="entry name" value="Cyt_c_biogenesis_CcsA/CcmC"/>
</dbReference>
<keyword evidence="4 6" id="KW-1133">Transmembrane helix</keyword>
<dbReference type="RefSeq" id="WP_012377191.1">
    <property type="nucleotide sequence ID" value="NC_010571.1"/>
</dbReference>
<evidence type="ECO:0000256" key="1">
    <source>
        <dbReference type="ARBA" id="ARBA00004141"/>
    </source>
</evidence>
<dbReference type="STRING" id="452637.Oter_4406"/>
<sequence>MKKYLPLSVVLIVVIGVASTLLPPRAKSDFDVASFGRLPVLLNGRLKPFDTVARTSLLMLQGRQRVATPEGRALQPIEWLLDVLYAPAAADTYRHFLIENPEVLELFKLRPADGDGGKRFSYAQLAAGVSEVERQAKLADEVEPARRTPFQAQVLQLRNRLILYQRLKYTMQPDATPGFFSDVVALEAALPANLAAVRARQRGQPHDEAAVARMAAFVRQFDFMASAGYLIAVPSAGADADMNNWKTPGQALVDSIEAGKVNLTVLAYAQAGKNWGSAGPGGTKAAGFNVAVATLHERFDERYATALAKAGVETRFNSAQPFYTSMVLFVMAAIAALVSWLAWPDGLRRIAFWLVALAFVLTTAGIATRMWIEGRPPVTNLYSSALFVGWVAVALCLVIEAIYKNAVASVAAAAVGFCALVIAHHLSMGGDTMEMMRAVLDSNFWLATHVVTMAMGYGAAFLAGFLAIIYIVRGAFTKSLDRRTADGLVRMVYGVVCFATLFNLAGTVLGGIWADQSWGRFWGWDPKENGALVIVLWYSLILHARWAGMVRQRGLMNLAVFGNVVTAASWFGVNMLGVGLHSYGFTNSAAFWLVAFTLSQLAVMMIAALPLEKWRSGAAIFGPVPSPRERAPIAGEAEALQGAAR</sequence>
<evidence type="ECO:0000259" key="7">
    <source>
        <dbReference type="Pfam" id="PF01578"/>
    </source>
</evidence>
<dbReference type="GO" id="GO:0020037">
    <property type="term" value="F:heme binding"/>
    <property type="evidence" value="ECO:0007669"/>
    <property type="project" value="InterPro"/>
</dbReference>
<dbReference type="KEGG" id="ote:Oter_4406"/>
<evidence type="ECO:0000313" key="9">
    <source>
        <dbReference type="Proteomes" id="UP000007013"/>
    </source>
</evidence>
<feature type="transmembrane region" description="Helical" evidence="6">
    <location>
        <begin position="378"/>
        <end position="399"/>
    </location>
</feature>